<gene>
    <name evidence="2" type="primary">udk_46</name>
    <name evidence="2" type="ORF">SDC9_113125</name>
</gene>
<sequence length="263" mass="29691">MLIAGPSSSGKTSFANRLGVQLRVLGIKPHVISMDDYFIDRDNTPIDENGNRDYENIECIDIEQFNNDINALIAGETVELPSYNFVTGMREYKGNFVRLYDNEIMIIEGIHGLNDKLTPGIKTDNKFKIFISAMTQLNVDNHKFISTSDSRLLRRMVRDSLTRGNDAAATISLWSNVTRGEEKNIFPFQENADAIFNSATIYELSVLKPYAEPLLYKIDDTMPEYITAKRLIKFLAYFLSAPADAIPNNSLIREFVGGSVFHV</sequence>
<feature type="domain" description="Phosphoribulokinase/uridine kinase" evidence="1">
    <location>
        <begin position="3"/>
        <end position="199"/>
    </location>
</feature>
<dbReference type="EMBL" id="VSSQ01020952">
    <property type="protein sequence ID" value="MPM66218.1"/>
    <property type="molecule type" value="Genomic_DNA"/>
</dbReference>
<dbReference type="EC" id="2.7.1.48" evidence="2"/>
<dbReference type="AlphaFoldDB" id="A0A645BM51"/>
<keyword evidence="2" id="KW-0418">Kinase</keyword>
<organism evidence="2">
    <name type="scientific">bioreactor metagenome</name>
    <dbReference type="NCBI Taxonomy" id="1076179"/>
    <lineage>
        <taxon>unclassified sequences</taxon>
        <taxon>metagenomes</taxon>
        <taxon>ecological metagenomes</taxon>
    </lineage>
</organism>
<dbReference type="InterPro" id="IPR027417">
    <property type="entry name" value="P-loop_NTPase"/>
</dbReference>
<evidence type="ECO:0000259" key="1">
    <source>
        <dbReference type="Pfam" id="PF00485"/>
    </source>
</evidence>
<dbReference type="SUPFAM" id="SSF52540">
    <property type="entry name" value="P-loop containing nucleoside triphosphate hydrolases"/>
    <property type="match status" value="1"/>
</dbReference>
<reference evidence="2" key="1">
    <citation type="submission" date="2019-08" db="EMBL/GenBank/DDBJ databases">
        <authorList>
            <person name="Kucharzyk K."/>
            <person name="Murdoch R.W."/>
            <person name="Higgins S."/>
            <person name="Loffler F."/>
        </authorList>
    </citation>
    <scope>NUCLEOTIDE SEQUENCE</scope>
</reference>
<name>A0A645BM51_9ZZZZ</name>
<keyword evidence="2" id="KW-0808">Transferase</keyword>
<dbReference type="InterPro" id="IPR006083">
    <property type="entry name" value="PRK/URK"/>
</dbReference>
<protein>
    <submittedName>
        <fullName evidence="2">Uridine kinase</fullName>
        <ecNumber evidence="2">2.7.1.48</ecNumber>
    </submittedName>
</protein>
<dbReference type="CDD" id="cd02028">
    <property type="entry name" value="UMPK_like"/>
    <property type="match status" value="1"/>
</dbReference>
<comment type="caution">
    <text evidence="2">The sequence shown here is derived from an EMBL/GenBank/DDBJ whole genome shotgun (WGS) entry which is preliminary data.</text>
</comment>
<dbReference type="GO" id="GO:0004849">
    <property type="term" value="F:uridine kinase activity"/>
    <property type="evidence" value="ECO:0007669"/>
    <property type="project" value="UniProtKB-EC"/>
</dbReference>
<proteinExistence type="predicted"/>
<evidence type="ECO:0000313" key="2">
    <source>
        <dbReference type="EMBL" id="MPM66218.1"/>
    </source>
</evidence>
<accession>A0A645BM51</accession>
<dbReference type="PANTHER" id="PTHR10285">
    <property type="entry name" value="URIDINE KINASE"/>
    <property type="match status" value="1"/>
</dbReference>
<dbReference type="GO" id="GO:0005524">
    <property type="term" value="F:ATP binding"/>
    <property type="evidence" value="ECO:0007669"/>
    <property type="project" value="InterPro"/>
</dbReference>
<dbReference type="Pfam" id="PF00485">
    <property type="entry name" value="PRK"/>
    <property type="match status" value="1"/>
</dbReference>
<dbReference type="Gene3D" id="3.40.50.300">
    <property type="entry name" value="P-loop containing nucleotide triphosphate hydrolases"/>
    <property type="match status" value="1"/>
</dbReference>